<keyword evidence="1" id="KW-0472">Membrane</keyword>
<keyword evidence="2" id="KW-0614">Plasmid</keyword>
<sequence>MLVDFPNITILASTDPAVIADQYQAALNKIIAMFITGDASAMTDTFWAAIVEPCKLIAGIGVLFWLIPILPDLSLDNLKNHLLRILMLLFITFIFINNAYPARVFAIGNYAMIKGIDSAIADNLKLLGNVNADLANLKIDNQKIKAISNQIQTCIKLPKTIADPDPAKPGNVIPNPAYVQCGKDVKTMVVQAKLSINNPEIVKELANTEAKLNAIVDGYDYNSAWNQFVTFVNDPDKWIRNNLFGSILDAWSYVINQSTDESFILSILALPISLAFSFINTKPFEIWFASLWGLGIFKFSLTILSGCVSFMNANLVGGTPVWGMELSYALGAPIIAGIIAKGGGEGLIALMAQVSTELTGLMKPSAK</sequence>
<evidence type="ECO:0000256" key="1">
    <source>
        <dbReference type="SAM" id="Phobius"/>
    </source>
</evidence>
<dbReference type="RefSeq" id="WP_015329099.1">
    <property type="nucleotide sequence ID" value="NC_020053.1"/>
</dbReference>
<reference evidence="2 3" key="1">
    <citation type="submission" date="2012-05" db="EMBL/GenBank/DDBJ databases">
        <title>Noncontiguous Finished plasmid 1 of genome of Chamaesiphon sp. PCC 6605.</title>
        <authorList>
            <consortium name="US DOE Joint Genome Institute"/>
            <person name="Gugger M."/>
            <person name="Coursin T."/>
            <person name="Rippka R."/>
            <person name="Tandeau De Marsac N."/>
            <person name="Huntemann M."/>
            <person name="Wei C.-L."/>
            <person name="Han J."/>
            <person name="Detter J.C."/>
            <person name="Han C."/>
            <person name="Tapia R."/>
            <person name="Chen A."/>
            <person name="Kyrpides N."/>
            <person name="Mavromatis K."/>
            <person name="Markowitz V."/>
            <person name="Szeto E."/>
            <person name="Ivanova N."/>
            <person name="Pagani I."/>
            <person name="Pati A."/>
            <person name="Goodwin L."/>
            <person name="Nordberg H.P."/>
            <person name="Cantor M.N."/>
            <person name="Hua S.X."/>
            <person name="Woyke T."/>
            <person name="Kerfeld C.A."/>
        </authorList>
    </citation>
    <scope>NUCLEOTIDE SEQUENCE [LARGE SCALE GENOMIC DNA]</scope>
    <source>
        <strain evidence="3">ATCC 27169 / PCC 6605</strain>
        <plasmid evidence="3">Plasmid pCHA6605.01</plasmid>
    </source>
</reference>
<dbReference type="HOGENOM" id="CLU_745332_0_0_3"/>
<gene>
    <name evidence="2" type="ORF">Cha6605_6397</name>
</gene>
<feature type="transmembrane region" description="Helical" evidence="1">
    <location>
        <begin position="82"/>
        <end position="100"/>
    </location>
</feature>
<dbReference type="Proteomes" id="UP000010366">
    <property type="component" value="Plasmid pCHA6605.01"/>
</dbReference>
<evidence type="ECO:0000313" key="3">
    <source>
        <dbReference type="Proteomes" id="UP000010366"/>
    </source>
</evidence>
<keyword evidence="3" id="KW-1185">Reference proteome</keyword>
<proteinExistence type="predicted"/>
<accession>K9URY7</accession>
<dbReference type="EMBL" id="CP003601">
    <property type="protein sequence ID" value="AFY97216.1"/>
    <property type="molecule type" value="Genomic_DNA"/>
</dbReference>
<name>K9URY7_CHAP6</name>
<feature type="transmembrane region" description="Helical" evidence="1">
    <location>
        <begin position="262"/>
        <end position="279"/>
    </location>
</feature>
<feature type="transmembrane region" description="Helical" evidence="1">
    <location>
        <begin position="46"/>
        <end position="70"/>
    </location>
</feature>
<protein>
    <submittedName>
        <fullName evidence="2">Uncharacterized protein</fullName>
    </submittedName>
</protein>
<organism evidence="2 3">
    <name type="scientific">Chamaesiphon minutus (strain ATCC 27169 / PCC 6605)</name>
    <dbReference type="NCBI Taxonomy" id="1173020"/>
    <lineage>
        <taxon>Bacteria</taxon>
        <taxon>Bacillati</taxon>
        <taxon>Cyanobacteriota</taxon>
        <taxon>Cyanophyceae</taxon>
        <taxon>Gomontiellales</taxon>
        <taxon>Chamaesiphonaceae</taxon>
        <taxon>Chamaesiphon</taxon>
    </lineage>
</organism>
<dbReference type="KEGG" id="cmp:Cha6605_6397"/>
<dbReference type="AlphaFoldDB" id="K9URY7"/>
<keyword evidence="1" id="KW-0812">Transmembrane</keyword>
<evidence type="ECO:0000313" key="2">
    <source>
        <dbReference type="EMBL" id="AFY97216.1"/>
    </source>
</evidence>
<keyword evidence="1" id="KW-1133">Transmembrane helix</keyword>
<geneLocation type="plasmid" evidence="2 3">
    <name>pCHA6605.01</name>
</geneLocation>
<feature type="transmembrane region" description="Helical" evidence="1">
    <location>
        <begin position="286"/>
        <end position="311"/>
    </location>
</feature>